<name>A0A2T4CEJ5_TRILO</name>
<feature type="region of interest" description="Disordered" evidence="1">
    <location>
        <begin position="416"/>
        <end position="436"/>
    </location>
</feature>
<feature type="compositionally biased region" description="Polar residues" evidence="1">
    <location>
        <begin position="231"/>
        <end position="248"/>
    </location>
</feature>
<organism evidence="3 4">
    <name type="scientific">Trichoderma longibrachiatum ATCC 18648</name>
    <dbReference type="NCBI Taxonomy" id="983965"/>
    <lineage>
        <taxon>Eukaryota</taxon>
        <taxon>Fungi</taxon>
        <taxon>Dikarya</taxon>
        <taxon>Ascomycota</taxon>
        <taxon>Pezizomycotina</taxon>
        <taxon>Sordariomycetes</taxon>
        <taxon>Hypocreomycetidae</taxon>
        <taxon>Hypocreales</taxon>
        <taxon>Hypocreaceae</taxon>
        <taxon>Trichoderma</taxon>
    </lineage>
</organism>
<accession>A0A2T4CEJ5</accession>
<dbReference type="PANTHER" id="PTHR28535:SF1">
    <property type="entry name" value="PROTEIN ZGRF1"/>
    <property type="match status" value="1"/>
</dbReference>
<dbReference type="OrthoDB" id="6513042at2759"/>
<gene>
    <name evidence="3" type="ORF">M440DRAFT_1397234</name>
</gene>
<evidence type="ECO:0000313" key="4">
    <source>
        <dbReference type="Proteomes" id="UP000240760"/>
    </source>
</evidence>
<feature type="compositionally biased region" description="Low complexity" evidence="1">
    <location>
        <begin position="281"/>
        <end position="294"/>
    </location>
</feature>
<dbReference type="InterPro" id="IPR018838">
    <property type="entry name" value="ZGRF1-like_N"/>
</dbReference>
<evidence type="ECO:0000259" key="2">
    <source>
        <dbReference type="Pfam" id="PF10382"/>
    </source>
</evidence>
<dbReference type="Pfam" id="PF10382">
    <property type="entry name" value="ZGRF1-like_N"/>
    <property type="match status" value="1"/>
</dbReference>
<dbReference type="Proteomes" id="UP000240760">
    <property type="component" value="Unassembled WGS sequence"/>
</dbReference>
<feature type="region of interest" description="Disordered" evidence="1">
    <location>
        <begin position="154"/>
        <end position="309"/>
    </location>
</feature>
<feature type="compositionally biased region" description="Polar residues" evidence="1">
    <location>
        <begin position="295"/>
        <end position="309"/>
    </location>
</feature>
<dbReference type="GO" id="GO:0006302">
    <property type="term" value="P:double-strand break repair"/>
    <property type="evidence" value="ECO:0007669"/>
    <property type="project" value="TreeGrafter"/>
</dbReference>
<dbReference type="EMBL" id="KZ679127">
    <property type="protein sequence ID" value="PTB79948.1"/>
    <property type="molecule type" value="Genomic_DNA"/>
</dbReference>
<feature type="compositionally biased region" description="Polar residues" evidence="1">
    <location>
        <begin position="200"/>
        <end position="211"/>
    </location>
</feature>
<feature type="region of interest" description="Disordered" evidence="1">
    <location>
        <begin position="1"/>
        <end position="129"/>
    </location>
</feature>
<dbReference type="STRING" id="983965.A0A2T4CEJ5"/>
<sequence length="533" mass="56693">MFRPVQNTGPSTATPGTSSSRSTHPSVAEAASRSRNDAFASHTSAAPTFQRPRRFLLLAREKLEPAVPPPLPAARVTSRSRIVDSMEPDFTPTESAIRDGQQNVPQSRGNSNPGPSNHPVASAAASSSRIVQQPIPPSRRASVVGQVDSTATASFSSRITQRPIPRTERNTGPADLEPRIISSSSANRGSRPFPLPQLRNAGSVTTTSKNTPAAHAAYQAIPRPARHNEPTRTPVTSTSRAAQQSMHQPTRDALPTHTSTSSATRITQQPTVHPPRTSTHALSASASRATQQSTFRSANSTAAPMDTPTSSASASILEFICLYTHDLRRKKKRWQDGKLKFHTFNKKYMVYDDGGGFVGDGHWQGDATEVAEGLEMNLDRGMAIVQLLECTGSKEQDLGEVLGKRAREVEERRVSAAAKLSSSAAPSNPAKRSRGGDMMVEILPPTTLAIGIPLAPRNGGGAGVAVAVETPTPTTLAPILPPPPRKRAAGVAMAVVQTRPTTGSTMAPLPPRNGGAWSTHAMDLMGITRPRRV</sequence>
<keyword evidence="4" id="KW-1185">Reference proteome</keyword>
<feature type="compositionally biased region" description="Low complexity" evidence="1">
    <location>
        <begin position="8"/>
        <end position="23"/>
    </location>
</feature>
<evidence type="ECO:0000313" key="3">
    <source>
        <dbReference type="EMBL" id="PTB79948.1"/>
    </source>
</evidence>
<dbReference type="GO" id="GO:0005634">
    <property type="term" value="C:nucleus"/>
    <property type="evidence" value="ECO:0007669"/>
    <property type="project" value="TreeGrafter"/>
</dbReference>
<dbReference type="PANTHER" id="PTHR28535">
    <property type="entry name" value="ZINC FINGER GRF-TYPE CONTAINING 1"/>
    <property type="match status" value="1"/>
</dbReference>
<feature type="domain" description="5'-3' DNA helicase ZGRF1-like N-terminal" evidence="2">
    <location>
        <begin position="316"/>
        <end position="398"/>
    </location>
</feature>
<proteinExistence type="predicted"/>
<dbReference type="GO" id="GO:0035861">
    <property type="term" value="C:site of double-strand break"/>
    <property type="evidence" value="ECO:0007669"/>
    <property type="project" value="TreeGrafter"/>
</dbReference>
<evidence type="ECO:0000256" key="1">
    <source>
        <dbReference type="SAM" id="MobiDB-lite"/>
    </source>
</evidence>
<feature type="compositionally biased region" description="Polar residues" evidence="1">
    <location>
        <begin position="256"/>
        <end position="280"/>
    </location>
</feature>
<protein>
    <recommendedName>
        <fullName evidence="2">5'-3' DNA helicase ZGRF1-like N-terminal domain-containing protein</fullName>
    </recommendedName>
</protein>
<reference evidence="3 4" key="1">
    <citation type="submission" date="2016-07" db="EMBL/GenBank/DDBJ databases">
        <title>Multiple horizontal gene transfer events from other fungi enriched the ability of initially mycotrophic Trichoderma (Ascomycota) to feed on dead plant biomass.</title>
        <authorList>
            <consortium name="DOE Joint Genome Institute"/>
            <person name="Aerts A."/>
            <person name="Atanasova L."/>
            <person name="Chenthamara K."/>
            <person name="Zhang J."/>
            <person name="Grujic M."/>
            <person name="Henrissat B."/>
            <person name="Kuo A."/>
            <person name="Salamov A."/>
            <person name="Lipzen A."/>
            <person name="Labutti K."/>
            <person name="Barry K."/>
            <person name="Miao Y."/>
            <person name="Rahimi M.J."/>
            <person name="Shen Q."/>
            <person name="Grigoriev I.V."/>
            <person name="Kubicek C.P."/>
            <person name="Druzhinina I.S."/>
        </authorList>
    </citation>
    <scope>NUCLEOTIDE SEQUENCE [LARGE SCALE GENOMIC DNA]</scope>
    <source>
        <strain evidence="3 4">ATCC 18648</strain>
    </source>
</reference>
<dbReference type="InterPro" id="IPR052800">
    <property type="entry name" value="DNA_Repair_Helicase_ZGRF1"/>
</dbReference>
<dbReference type="AlphaFoldDB" id="A0A2T4CEJ5"/>
<feature type="compositionally biased region" description="Polar residues" evidence="1">
    <location>
        <begin position="100"/>
        <end position="115"/>
    </location>
</feature>
<feature type="compositionally biased region" description="Low complexity" evidence="1">
    <location>
        <begin position="416"/>
        <end position="430"/>
    </location>
</feature>